<dbReference type="GO" id="GO:0016020">
    <property type="term" value="C:membrane"/>
    <property type="evidence" value="ECO:0007669"/>
    <property type="project" value="InterPro"/>
</dbReference>
<dbReference type="SUPFAM" id="SSF56935">
    <property type="entry name" value="Porins"/>
    <property type="match status" value="2"/>
</dbReference>
<gene>
    <name evidence="2" type="ORF">LMG28614_02569</name>
</gene>
<dbReference type="InterPro" id="IPR023614">
    <property type="entry name" value="Porin_dom_sf"/>
</dbReference>
<accession>A0A6S7CEB1</accession>
<dbReference type="CDD" id="cd00342">
    <property type="entry name" value="gram_neg_porins"/>
    <property type="match status" value="1"/>
</dbReference>
<evidence type="ECO:0000259" key="1">
    <source>
        <dbReference type="Pfam" id="PF13609"/>
    </source>
</evidence>
<evidence type="ECO:0000313" key="3">
    <source>
        <dbReference type="Proteomes" id="UP000494365"/>
    </source>
</evidence>
<dbReference type="GO" id="GO:0015288">
    <property type="term" value="F:porin activity"/>
    <property type="evidence" value="ECO:0007669"/>
    <property type="project" value="InterPro"/>
</dbReference>
<feature type="domain" description="Porin" evidence="1">
    <location>
        <begin position="9"/>
        <end position="85"/>
    </location>
</feature>
<dbReference type="Proteomes" id="UP000494365">
    <property type="component" value="Unassembled WGS sequence"/>
</dbReference>
<protein>
    <recommendedName>
        <fullName evidence="1">Porin domain-containing protein</fullName>
    </recommendedName>
</protein>
<dbReference type="Gene3D" id="2.40.160.10">
    <property type="entry name" value="Porin"/>
    <property type="match status" value="2"/>
</dbReference>
<organism evidence="2 3">
    <name type="scientific">Paraburkholderia ultramafica</name>
    <dbReference type="NCBI Taxonomy" id="1544867"/>
    <lineage>
        <taxon>Bacteria</taxon>
        <taxon>Pseudomonadati</taxon>
        <taxon>Pseudomonadota</taxon>
        <taxon>Betaproteobacteria</taxon>
        <taxon>Burkholderiales</taxon>
        <taxon>Burkholderiaceae</taxon>
        <taxon>Paraburkholderia</taxon>
    </lineage>
</organism>
<keyword evidence="3" id="KW-1185">Reference proteome</keyword>
<dbReference type="AlphaFoldDB" id="A0A6S7CEB1"/>
<dbReference type="EMBL" id="CADIKK010000010">
    <property type="protein sequence ID" value="CAB3787780.1"/>
    <property type="molecule type" value="Genomic_DNA"/>
</dbReference>
<name>A0A6S7CEB1_9BURK</name>
<proteinExistence type="predicted"/>
<reference evidence="2 3" key="1">
    <citation type="submission" date="2020-04" db="EMBL/GenBank/DDBJ databases">
        <authorList>
            <person name="De Canck E."/>
        </authorList>
    </citation>
    <scope>NUCLEOTIDE SEQUENCE [LARGE SCALE GENOMIC DNA]</scope>
    <source>
        <strain evidence="2 3">LMG 28614</strain>
    </source>
</reference>
<evidence type="ECO:0000313" key="2">
    <source>
        <dbReference type="EMBL" id="CAB3787780.1"/>
    </source>
</evidence>
<dbReference type="Pfam" id="PF13609">
    <property type="entry name" value="Porin_4"/>
    <property type="match status" value="1"/>
</dbReference>
<sequence length="148" mass="15522">MRLHARLVAAPAVASPLAYGQTSVTLYGRLDGGIEYLNHINDGAGGSASRWSAEGGDWGTSMLGLKGNEDLGGGLNAIFNLETGLQVMNGTTYNLSKRTFLYGTVGCVRNSSNSNFSLEASPRNSTSNTSPLVGESQTGAYVGMLHQF</sequence>
<dbReference type="InterPro" id="IPR033900">
    <property type="entry name" value="Gram_neg_porin_domain"/>
</dbReference>